<feature type="compositionally biased region" description="Basic and acidic residues" evidence="1">
    <location>
        <begin position="18"/>
        <end position="27"/>
    </location>
</feature>
<evidence type="ECO:0000256" key="1">
    <source>
        <dbReference type="SAM" id="MobiDB-lite"/>
    </source>
</evidence>
<gene>
    <name evidence="2" type="ORF">TESG_03607</name>
</gene>
<reference evidence="3" key="1">
    <citation type="journal article" date="2012" name="MBio">
        <title>Comparative genome analysis of Trichophyton rubrum and related dermatophytes reveals candidate genes involved in infection.</title>
        <authorList>
            <person name="Martinez D.A."/>
            <person name="Oliver B.G."/>
            <person name="Graeser Y."/>
            <person name="Goldberg J.M."/>
            <person name="Li W."/>
            <person name="Martinez-Rossi N.M."/>
            <person name="Monod M."/>
            <person name="Shelest E."/>
            <person name="Barton R.C."/>
            <person name="Birch E."/>
            <person name="Brakhage A.A."/>
            <person name="Chen Z."/>
            <person name="Gurr S.J."/>
            <person name="Heiman D."/>
            <person name="Heitman J."/>
            <person name="Kosti I."/>
            <person name="Rossi A."/>
            <person name="Saif S."/>
            <person name="Samalova M."/>
            <person name="Saunders C.W."/>
            <person name="Shea T."/>
            <person name="Summerbell R.C."/>
            <person name="Xu J."/>
            <person name="Young S."/>
            <person name="Zeng Q."/>
            <person name="Birren B.W."/>
            <person name="Cuomo C.A."/>
            <person name="White T.C."/>
        </authorList>
    </citation>
    <scope>NUCLEOTIDE SEQUENCE [LARGE SCALE GENOMIC DNA]</scope>
    <source>
        <strain evidence="3">CBS 112818</strain>
    </source>
</reference>
<dbReference type="Proteomes" id="UP000009172">
    <property type="component" value="Unassembled WGS sequence"/>
</dbReference>
<feature type="compositionally biased region" description="Low complexity" evidence="1">
    <location>
        <begin position="91"/>
        <end position="101"/>
    </location>
</feature>
<keyword evidence="3" id="KW-1185">Reference proteome</keyword>
<evidence type="ECO:0000313" key="3">
    <source>
        <dbReference type="Proteomes" id="UP000009172"/>
    </source>
</evidence>
<dbReference type="EMBL" id="GG698492">
    <property type="protein sequence ID" value="EGD96154.1"/>
    <property type="molecule type" value="Genomic_DNA"/>
</dbReference>
<protein>
    <submittedName>
        <fullName evidence="2">Uncharacterized protein</fullName>
    </submittedName>
</protein>
<feature type="compositionally biased region" description="Basic residues" evidence="1">
    <location>
        <begin position="59"/>
        <end position="78"/>
    </location>
</feature>
<feature type="compositionally biased region" description="Basic and acidic residues" evidence="1">
    <location>
        <begin position="111"/>
        <end position="121"/>
    </location>
</feature>
<dbReference type="AlphaFoldDB" id="F2RXV5"/>
<sequence length="203" mass="22165">MALTNTSPERGILPQTTRECHPRRSEDSWIELSSQPSSSSLSSAATTDDIITTGLRVQQLRRRRATHHHHHNHNHRVGYHVPPQDLEIGYSHRSSSTTGSSQDENEETESESDRLSNDDFPTRLQPDMNLLPEISSHFSAGYVLGREVGRVESGQALYGNGLSNVSEPATSSFATLKSGAGCGREAIRGGLGRFRWTGGSVSA</sequence>
<feature type="compositionally biased region" description="Low complexity" evidence="1">
    <location>
        <begin position="32"/>
        <end position="43"/>
    </location>
</feature>
<proteinExistence type="predicted"/>
<dbReference type="HOGENOM" id="CLU_1349764_0_0_1"/>
<feature type="region of interest" description="Disordered" evidence="1">
    <location>
        <begin position="1"/>
        <end position="124"/>
    </location>
</feature>
<evidence type="ECO:0000313" key="2">
    <source>
        <dbReference type="EMBL" id="EGD96154.1"/>
    </source>
</evidence>
<organism evidence="2 3">
    <name type="scientific">Trichophyton tonsurans (strain CBS 112818)</name>
    <name type="common">Scalp ringworm fungus</name>
    <dbReference type="NCBI Taxonomy" id="647933"/>
    <lineage>
        <taxon>Eukaryota</taxon>
        <taxon>Fungi</taxon>
        <taxon>Dikarya</taxon>
        <taxon>Ascomycota</taxon>
        <taxon>Pezizomycotina</taxon>
        <taxon>Eurotiomycetes</taxon>
        <taxon>Eurotiomycetidae</taxon>
        <taxon>Onygenales</taxon>
        <taxon>Arthrodermataceae</taxon>
        <taxon>Trichophyton</taxon>
    </lineage>
</organism>
<name>F2RXV5_TRIT1</name>
<accession>F2RXV5</accession>
<dbReference type="OrthoDB" id="5413188at2759"/>